<sequence length="127" mass="14617">MPSTFKQRWTTPWKAHTVAPQRNRNRSGRMSCAARLSSKRRYLPVVGPRTPLGPWSTTCACDTSMHLCARPKTTCWRVQPMWPKSTWPSVLKFRSLGTRRTVTITCRCSKSAWVLQSTQTHCLHTWA</sequence>
<proteinExistence type="predicted"/>
<evidence type="ECO:0000313" key="2">
    <source>
        <dbReference type="Proteomes" id="UP000160611"/>
    </source>
</evidence>
<reference evidence="1 2" key="1">
    <citation type="journal article" date="2016" name="Apoptosis">
        <title>GSIV serine/threonine kinase can induce apoptotic cell death via p53 and pro-apoptotic gene Bax upregulation in fish cells.</title>
        <authorList>
            <person name="Reshi L."/>
            <person name="Wu H.C."/>
            <person name="Wu J.L."/>
            <person name="Wang H.V."/>
            <person name="Hong J.R."/>
        </authorList>
    </citation>
    <scope>NUCLEOTIDE SEQUENCE [LARGE SCALE GENOMIC DNA]</scope>
    <source>
        <strain evidence="1">GSIV-K1</strain>
    </source>
</reference>
<reference evidence="1 2" key="2">
    <citation type="journal article" date="2016" name="Genome Announc.">
        <title>Complete Genome Sequence of a Giant Sea Perch Iridovirus in Kaohsiung, Taiwan.</title>
        <authorList>
            <person name="Wen C.M."/>
            <person name="Hong J.R."/>
        </authorList>
    </citation>
    <scope>NUCLEOTIDE SEQUENCE [LARGE SCALE GENOMIC DNA]</scope>
    <source>
        <strain evidence="1">GSIV-K1</strain>
    </source>
</reference>
<evidence type="ECO:0000313" key="1">
    <source>
        <dbReference type="EMBL" id="AMM72725.1"/>
    </source>
</evidence>
<protein>
    <submittedName>
        <fullName evidence="1">ORF104L</fullName>
    </submittedName>
</protein>
<dbReference type="Proteomes" id="UP000160611">
    <property type="component" value="Segment"/>
</dbReference>
<accession>A0A140GB86</accession>
<organism evidence="1 2">
    <name type="scientific">Giant seaperch iridovirus</name>
    <name type="common">GSIV</name>
    <dbReference type="NCBI Taxonomy" id="176655"/>
    <lineage>
        <taxon>Viruses</taxon>
        <taxon>Varidnaviria</taxon>
        <taxon>Bamfordvirae</taxon>
        <taxon>Nucleocytoviricota</taxon>
        <taxon>Megaviricetes</taxon>
        <taxon>Pimascovirales</taxon>
        <taxon>Pimascovirales incertae sedis</taxon>
        <taxon>Iridoviridae</taxon>
        <taxon>Alphairidovirinae</taxon>
        <taxon>Megalocytivirus</taxon>
        <taxon>Megalocytivirus pagrus1</taxon>
        <taxon>Infectious spleen and kidney necrosis virus</taxon>
    </lineage>
</organism>
<name>A0A140GB86_GSIV</name>
<dbReference type="EMBL" id="KT804738">
    <property type="protein sequence ID" value="AMM72725.1"/>
    <property type="molecule type" value="Genomic_DNA"/>
</dbReference>